<evidence type="ECO:0000313" key="16">
    <source>
        <dbReference type="Proteomes" id="UP000000493"/>
    </source>
</evidence>
<sequence>MAKLKFIVFCVLMSSFKLFAQEKFTISGTLRDKASGEELIGATVVVKEIPNTGKAANEYGFYSITLPKGSYTLKGTYIGYEEMTKTVNLDKNLKIDWELESGKMLEAVVIKATKEDDNITKTSMGTEKLDIKEIAKLPVIFGEKDVLKTIQLLPGVKTAGEGNSGFFVRGGAADQNLILLDEAPVYNASHLLGFFSTFNSDAIKDATIIKGNSPANFGGRLSSVLDVRMREGNDKAFQTSGGIGVISSRLAIEGPIQKEKSSFMISGRRTYADVFLKASPDFSDTQLYFYDLNAKANYRINENNRVYVSGYFGRDRLGFGDAFGIDWGNKTGTLRWNSIINSKWFSNTSLIYSDYSYEFKVSGGDNSFVNQSKIKDWNLKQEFQFFPSTKNSWRFGFNSIRHTITPGSLINETNANENDIKEGRNALENAVYVQNTYSVSPKFSMDYGLRLSSWSILGGTTYNIYDRGVKTDSVVLADGAFGKTYFNVEPRLAFNFILNEKSSLKAGYARNTQNLHLLSNSTSSNPTDQWVGSSYNIKPGISDQVSLGYFRNFAENKYEFSAETYYKSLQNQIDYKNGADIQTAPDVESELLYGKGRAYGLELLLKKKSGKFTGWVSYTLSKTERQIDGINEGNWYSARQDRTHDLAIVGMYQLSTRWSLSGNFIFYTGDAVTFPSGKYEVAGNTAFYYTERNASRMPNYHRLDVSATYENPRKGRYQTSWNFSLYNAYGRQNAYTINFEDDENDPSRTRAVQTSLFRWVPSVTYNFKF</sequence>
<evidence type="ECO:0000256" key="4">
    <source>
        <dbReference type="ARBA" id="ARBA00022692"/>
    </source>
</evidence>
<reference evidence="16" key="1">
    <citation type="submission" date="2011-06" db="EMBL/GenBank/DDBJ databases">
        <title>The complete genome of plasmid 4 of Runella slithyformis DSM 19594.</title>
        <authorList>
            <consortium name="US DOE Joint Genome Institute (JGI-PGF)"/>
            <person name="Lucas S."/>
            <person name="Han J."/>
            <person name="Lapidus A."/>
            <person name="Bruce D."/>
            <person name="Goodwin L."/>
            <person name="Pitluck S."/>
            <person name="Peters L."/>
            <person name="Kyrpides N."/>
            <person name="Mavromatis K."/>
            <person name="Ivanova N."/>
            <person name="Ovchinnikova G."/>
            <person name="Zhang X."/>
            <person name="Misra M."/>
            <person name="Detter J.C."/>
            <person name="Tapia R."/>
            <person name="Han C."/>
            <person name="Land M."/>
            <person name="Hauser L."/>
            <person name="Markowitz V."/>
            <person name="Cheng J.-F."/>
            <person name="Hugenholtz P."/>
            <person name="Woyke T."/>
            <person name="Wu D."/>
            <person name="Tindall B."/>
            <person name="Faehrich R."/>
            <person name="Brambilla E."/>
            <person name="Klenk H.-P."/>
            <person name="Eisen J.A."/>
        </authorList>
    </citation>
    <scope>NUCLEOTIDE SEQUENCE [LARGE SCALE GENOMIC DNA]</scope>
    <source>
        <strain evidence="16">ATCC 29530 / DSM 19594 / LMG 11500 / NCIMB 11436 / LSU 4</strain>
        <plasmid evidence="16">pRUNSL04</plasmid>
    </source>
</reference>
<dbReference type="Pfam" id="PF07715">
    <property type="entry name" value="Plug"/>
    <property type="match status" value="1"/>
</dbReference>
<evidence type="ECO:0000256" key="11">
    <source>
        <dbReference type="RuleBase" id="RU003357"/>
    </source>
</evidence>
<proteinExistence type="inferred from homology"/>
<name>A0A7U3ZRU4_RUNSL</name>
<feature type="chain" id="PRO_5031430052" evidence="12">
    <location>
        <begin position="21"/>
        <end position="769"/>
    </location>
</feature>
<dbReference type="Gene3D" id="2.60.40.1120">
    <property type="entry name" value="Carboxypeptidase-like, regulatory domain"/>
    <property type="match status" value="1"/>
</dbReference>
<keyword evidence="16" id="KW-1185">Reference proteome</keyword>
<evidence type="ECO:0000256" key="7">
    <source>
        <dbReference type="ARBA" id="ARBA00023136"/>
    </source>
</evidence>
<dbReference type="PANTHER" id="PTHR30069:SF29">
    <property type="entry name" value="HEMOGLOBIN AND HEMOGLOBIN-HAPTOGLOBIN-BINDING PROTEIN 1-RELATED"/>
    <property type="match status" value="1"/>
</dbReference>
<evidence type="ECO:0000256" key="2">
    <source>
        <dbReference type="ARBA" id="ARBA00022448"/>
    </source>
</evidence>
<keyword evidence="4 10" id="KW-0812">Transmembrane</keyword>
<evidence type="ECO:0000256" key="8">
    <source>
        <dbReference type="ARBA" id="ARBA00023170"/>
    </source>
</evidence>
<keyword evidence="8 15" id="KW-0675">Receptor</keyword>
<gene>
    <name evidence="15" type="ordered locus">Runsl_5797</name>
</gene>
<dbReference type="Proteomes" id="UP000000493">
    <property type="component" value="Plasmid pRUNSL04"/>
</dbReference>
<keyword evidence="15" id="KW-0614">Plasmid</keyword>
<dbReference type="Gene3D" id="2.40.170.20">
    <property type="entry name" value="TonB-dependent receptor, beta-barrel domain"/>
    <property type="match status" value="1"/>
</dbReference>
<evidence type="ECO:0000256" key="5">
    <source>
        <dbReference type="ARBA" id="ARBA00022729"/>
    </source>
</evidence>
<accession>A0A7U3ZRU4</accession>
<evidence type="ECO:0000256" key="9">
    <source>
        <dbReference type="ARBA" id="ARBA00023237"/>
    </source>
</evidence>
<dbReference type="InterPro" id="IPR000531">
    <property type="entry name" value="Beta-barrel_TonB"/>
</dbReference>
<evidence type="ECO:0000259" key="14">
    <source>
        <dbReference type="Pfam" id="PF07715"/>
    </source>
</evidence>
<evidence type="ECO:0000256" key="1">
    <source>
        <dbReference type="ARBA" id="ARBA00004571"/>
    </source>
</evidence>
<feature type="domain" description="TonB-dependent receptor plug" evidence="14">
    <location>
        <begin position="144"/>
        <end position="220"/>
    </location>
</feature>
<dbReference type="InterPro" id="IPR037066">
    <property type="entry name" value="Plug_dom_sf"/>
</dbReference>
<evidence type="ECO:0000256" key="10">
    <source>
        <dbReference type="PROSITE-ProRule" id="PRU01360"/>
    </source>
</evidence>
<feature type="domain" description="TonB-dependent receptor-like beta-barrel" evidence="13">
    <location>
        <begin position="289"/>
        <end position="727"/>
    </location>
</feature>
<keyword evidence="9 10" id="KW-0998">Cell outer membrane</keyword>
<dbReference type="InterPro" id="IPR012910">
    <property type="entry name" value="Plug_dom"/>
</dbReference>
<keyword evidence="7 10" id="KW-0472">Membrane</keyword>
<dbReference type="KEGG" id="rsi:Runsl_5797"/>
<dbReference type="PROSITE" id="PS52016">
    <property type="entry name" value="TONB_DEPENDENT_REC_3"/>
    <property type="match status" value="1"/>
</dbReference>
<dbReference type="InterPro" id="IPR036942">
    <property type="entry name" value="Beta-barrel_TonB_sf"/>
</dbReference>
<dbReference type="GO" id="GO:0015344">
    <property type="term" value="F:siderophore uptake transmembrane transporter activity"/>
    <property type="evidence" value="ECO:0007669"/>
    <property type="project" value="TreeGrafter"/>
</dbReference>
<geneLocation type="plasmid" evidence="15 16">
    <name>pRUNSL04</name>
</geneLocation>
<dbReference type="InterPro" id="IPR008969">
    <property type="entry name" value="CarboxyPept-like_regulatory"/>
</dbReference>
<dbReference type="SUPFAM" id="SSF49464">
    <property type="entry name" value="Carboxypeptidase regulatory domain-like"/>
    <property type="match status" value="1"/>
</dbReference>
<evidence type="ECO:0000256" key="12">
    <source>
        <dbReference type="SAM" id="SignalP"/>
    </source>
</evidence>
<dbReference type="Pfam" id="PF13715">
    <property type="entry name" value="CarbopepD_reg_2"/>
    <property type="match status" value="1"/>
</dbReference>
<dbReference type="PANTHER" id="PTHR30069">
    <property type="entry name" value="TONB-DEPENDENT OUTER MEMBRANE RECEPTOR"/>
    <property type="match status" value="1"/>
</dbReference>
<comment type="subcellular location">
    <subcellularLocation>
        <location evidence="1 10">Cell outer membrane</location>
        <topology evidence="1 10">Multi-pass membrane protein</topology>
    </subcellularLocation>
</comment>
<dbReference type="Pfam" id="PF00593">
    <property type="entry name" value="TonB_dep_Rec_b-barrel"/>
    <property type="match status" value="1"/>
</dbReference>
<keyword evidence="5 12" id="KW-0732">Signal</keyword>
<evidence type="ECO:0000256" key="6">
    <source>
        <dbReference type="ARBA" id="ARBA00023077"/>
    </source>
</evidence>
<organism evidence="15 16">
    <name type="scientific">Runella slithyformis (strain ATCC 29530 / DSM 19594 / LMG 11500 / NCIMB 11436 / LSU 4)</name>
    <dbReference type="NCBI Taxonomy" id="761193"/>
    <lineage>
        <taxon>Bacteria</taxon>
        <taxon>Pseudomonadati</taxon>
        <taxon>Bacteroidota</taxon>
        <taxon>Cytophagia</taxon>
        <taxon>Cytophagales</taxon>
        <taxon>Spirosomataceae</taxon>
        <taxon>Runella</taxon>
    </lineage>
</organism>
<feature type="signal peptide" evidence="12">
    <location>
        <begin position="1"/>
        <end position="20"/>
    </location>
</feature>
<comment type="similarity">
    <text evidence="10 11">Belongs to the TonB-dependent receptor family.</text>
</comment>
<keyword evidence="2 10" id="KW-0813">Transport</keyword>
<reference evidence="15 16" key="2">
    <citation type="journal article" date="2012" name="Stand. Genomic Sci.">
        <title>Complete genome sequence of the aquatic bacterium Runella slithyformis type strain (LSU 4(T)).</title>
        <authorList>
            <person name="Copeland A."/>
            <person name="Zhang X."/>
            <person name="Misra M."/>
            <person name="Lapidus A."/>
            <person name="Nolan M."/>
            <person name="Lucas S."/>
            <person name="Deshpande S."/>
            <person name="Cheng J.F."/>
            <person name="Tapia R."/>
            <person name="Goodwin L.A."/>
            <person name="Pitluck S."/>
            <person name="Liolios K."/>
            <person name="Pagani I."/>
            <person name="Ivanova N."/>
            <person name="Mikhailova N."/>
            <person name="Pati A."/>
            <person name="Chen A."/>
            <person name="Palaniappan K."/>
            <person name="Land M."/>
            <person name="Hauser L."/>
            <person name="Pan C."/>
            <person name="Jeffries C.D."/>
            <person name="Detter J.C."/>
            <person name="Brambilla E.M."/>
            <person name="Rohde M."/>
            <person name="Djao O.D."/>
            <person name="Goker M."/>
            <person name="Sikorski J."/>
            <person name="Tindall B.J."/>
            <person name="Woyke T."/>
            <person name="Bristow J."/>
            <person name="Eisen J.A."/>
            <person name="Markowitz V."/>
            <person name="Hugenholtz P."/>
            <person name="Kyrpides N.C."/>
            <person name="Klenk H.P."/>
            <person name="Mavromatis K."/>
        </authorList>
    </citation>
    <scope>NUCLEOTIDE SEQUENCE [LARGE SCALE GENOMIC DNA]</scope>
    <source>
        <strain evidence="16">ATCC 29530 / DSM 19594 / LMG 11500 / NCIMB 11436 / LSU 4</strain>
    </source>
</reference>
<dbReference type="RefSeq" id="WP_013931317.1">
    <property type="nucleotide sequence ID" value="NC_015705.1"/>
</dbReference>
<dbReference type="GO" id="GO:0044718">
    <property type="term" value="P:siderophore transmembrane transport"/>
    <property type="evidence" value="ECO:0007669"/>
    <property type="project" value="TreeGrafter"/>
</dbReference>
<dbReference type="GO" id="GO:0009279">
    <property type="term" value="C:cell outer membrane"/>
    <property type="evidence" value="ECO:0007669"/>
    <property type="project" value="UniProtKB-SubCell"/>
</dbReference>
<evidence type="ECO:0000256" key="3">
    <source>
        <dbReference type="ARBA" id="ARBA00022452"/>
    </source>
</evidence>
<protein>
    <submittedName>
        <fullName evidence="15">TonB-dependent receptor plug</fullName>
    </submittedName>
</protein>
<dbReference type="Gene3D" id="2.170.130.10">
    <property type="entry name" value="TonB-dependent receptor, plug domain"/>
    <property type="match status" value="1"/>
</dbReference>
<keyword evidence="6 11" id="KW-0798">TonB box</keyword>
<evidence type="ECO:0000259" key="13">
    <source>
        <dbReference type="Pfam" id="PF00593"/>
    </source>
</evidence>
<keyword evidence="3 10" id="KW-1134">Transmembrane beta strand</keyword>
<dbReference type="InterPro" id="IPR039426">
    <property type="entry name" value="TonB-dep_rcpt-like"/>
</dbReference>
<evidence type="ECO:0000313" key="15">
    <source>
        <dbReference type="EMBL" id="AEI52205.1"/>
    </source>
</evidence>
<dbReference type="EMBL" id="CP002863">
    <property type="protein sequence ID" value="AEI52205.1"/>
    <property type="molecule type" value="Genomic_DNA"/>
</dbReference>
<dbReference type="SUPFAM" id="SSF56935">
    <property type="entry name" value="Porins"/>
    <property type="match status" value="1"/>
</dbReference>
<dbReference type="AlphaFoldDB" id="A0A7U3ZRU4"/>